<dbReference type="InterPro" id="IPR025836">
    <property type="entry name" value="Zn_knuckle_CX2CX4HX4C"/>
</dbReference>
<comment type="caution">
    <text evidence="4">The sequence shown here is derived from an EMBL/GenBank/DDBJ whole genome shotgun (WGS) entry which is preliminary data.</text>
</comment>
<dbReference type="AlphaFoldDB" id="A0A9N7RA57"/>
<accession>A0A9N7RA57</accession>
<feature type="region of interest" description="Disordered" evidence="2">
    <location>
        <begin position="283"/>
        <end position="302"/>
    </location>
</feature>
<keyword evidence="1" id="KW-0479">Metal-binding</keyword>
<proteinExistence type="predicted"/>
<dbReference type="InterPro" id="IPR001878">
    <property type="entry name" value="Znf_CCHC"/>
</dbReference>
<evidence type="ECO:0000259" key="3">
    <source>
        <dbReference type="PROSITE" id="PS50158"/>
    </source>
</evidence>
<dbReference type="GO" id="GO:0003676">
    <property type="term" value="F:nucleic acid binding"/>
    <property type="evidence" value="ECO:0007669"/>
    <property type="project" value="InterPro"/>
</dbReference>
<dbReference type="PANTHER" id="PTHR31286">
    <property type="entry name" value="GLYCINE-RICH CELL WALL STRUCTURAL PROTEIN 1.8-LIKE"/>
    <property type="match status" value="1"/>
</dbReference>
<dbReference type="OrthoDB" id="1736084at2759"/>
<keyword evidence="1" id="KW-0863">Zinc-finger</keyword>
<dbReference type="PROSITE" id="PS50158">
    <property type="entry name" value="ZF_CCHC"/>
    <property type="match status" value="1"/>
</dbReference>
<evidence type="ECO:0000256" key="1">
    <source>
        <dbReference type="PROSITE-ProRule" id="PRU00047"/>
    </source>
</evidence>
<keyword evidence="1" id="KW-0862">Zinc</keyword>
<feature type="domain" description="CCHC-type" evidence="3">
    <location>
        <begin position="213"/>
        <end position="228"/>
    </location>
</feature>
<reference evidence="4" key="1">
    <citation type="submission" date="2019-12" db="EMBL/GenBank/DDBJ databases">
        <authorList>
            <person name="Scholes J."/>
        </authorList>
    </citation>
    <scope>NUCLEOTIDE SEQUENCE</scope>
</reference>
<dbReference type="InterPro" id="IPR025558">
    <property type="entry name" value="DUF4283"/>
</dbReference>
<gene>
    <name evidence="4" type="ORF">SHERM_17765</name>
</gene>
<evidence type="ECO:0000256" key="2">
    <source>
        <dbReference type="SAM" id="MobiDB-lite"/>
    </source>
</evidence>
<dbReference type="Proteomes" id="UP001153555">
    <property type="component" value="Unassembled WGS sequence"/>
</dbReference>
<name>A0A9N7RA57_STRHE</name>
<dbReference type="Gene3D" id="3.60.10.10">
    <property type="entry name" value="Endonuclease/exonuclease/phosphatase"/>
    <property type="match status" value="1"/>
</dbReference>
<protein>
    <recommendedName>
        <fullName evidence="3">CCHC-type domain-containing protein</fullName>
    </recommendedName>
</protein>
<organism evidence="4 5">
    <name type="scientific">Striga hermonthica</name>
    <name type="common">Purple witchweed</name>
    <name type="synonym">Buchnera hermonthica</name>
    <dbReference type="NCBI Taxonomy" id="68872"/>
    <lineage>
        <taxon>Eukaryota</taxon>
        <taxon>Viridiplantae</taxon>
        <taxon>Streptophyta</taxon>
        <taxon>Embryophyta</taxon>
        <taxon>Tracheophyta</taxon>
        <taxon>Spermatophyta</taxon>
        <taxon>Magnoliopsida</taxon>
        <taxon>eudicotyledons</taxon>
        <taxon>Gunneridae</taxon>
        <taxon>Pentapetalae</taxon>
        <taxon>asterids</taxon>
        <taxon>lamiids</taxon>
        <taxon>Lamiales</taxon>
        <taxon>Orobanchaceae</taxon>
        <taxon>Buchnereae</taxon>
        <taxon>Striga</taxon>
    </lineage>
</organism>
<sequence>DTNSSGIPDDLNSKLKGIDLSESEVTAIELRDLDIKTSAEECEYSLFGKVIGDRKASLLGIRRTMSNIWQIKSPMEVKELKNNFFQFIFGNKEDKKKVVAGVNWIFENQYLILREWEEGLHEQHKTFTELKLWVQVNNIPLNWLCTEVGRKIGKIFNQIQNVIVVKAGGSRGSYLRILVGVDVTKPLPRCASIKLHNSVQQVTFQYERLINTCYYCGIIGHLERACEKRCKDINTGNVKEGQFGDWMKAVDSLMVSKPPSISSPTSQSSEEILKNQLLSNIPTGRSAENQTSGSNSHSQTIKVTQVENAKNVELSNAEMEEDIVTFRGSSDLMLERNDKITGEEEKIQLGVGESAMETEVLVEVPIELPEGENKRNPQEQKQSPLIRGWKRLSGKKHQLNQENDFVKSVCKKIGFKDCWKAVDPQGLSGGILLLWQKDVVIKQIVEHKFCFEVEVECMPEFPSLWLIFVYMSVDKSTREDQWDLLCRAKAKWGKYWVIGGDWNAIRAPEDKCGGRPKTVRDCAGFNEFVAKMEMQEIHCKGHQFTWANNREHEGFIEEKIDRIFCSFDWLALKSEAEVQSVFRSASDHRLLVLVDSVHQEAKRKRRFFFDKRWLKREGIKEVVTEAWEVRKEGTPMFKVSEKIKEARVALLKWSKGFRAAEIQEKQRIPEKMEVLSRMGADRDWSEWERLKVCLDKINLTEEEYWHQKSRSQWLKEGDSNTKYFHALTLQRRKSNQIHRLQGDGGEVWEDLKDIEQCICQFYQDLFTTEGSEGDTEILNLIPVNLSKSSVFFSKSTSRDMQANICGIFQGIQVQKSTRYLGLPLGIG</sequence>
<dbReference type="Pfam" id="PF14111">
    <property type="entry name" value="DUF4283"/>
    <property type="match status" value="1"/>
</dbReference>
<evidence type="ECO:0000313" key="4">
    <source>
        <dbReference type="EMBL" id="CAA0818874.1"/>
    </source>
</evidence>
<dbReference type="PANTHER" id="PTHR31286:SF178">
    <property type="entry name" value="DUF4283 DOMAIN-CONTAINING PROTEIN"/>
    <property type="match status" value="1"/>
</dbReference>
<dbReference type="SUPFAM" id="SSF56219">
    <property type="entry name" value="DNase I-like"/>
    <property type="match status" value="1"/>
</dbReference>
<dbReference type="Pfam" id="PF14392">
    <property type="entry name" value="zf-CCHC_4"/>
    <property type="match status" value="1"/>
</dbReference>
<dbReference type="EMBL" id="CACSLK010017690">
    <property type="protein sequence ID" value="CAA0818874.1"/>
    <property type="molecule type" value="Genomic_DNA"/>
</dbReference>
<evidence type="ECO:0000313" key="5">
    <source>
        <dbReference type="Proteomes" id="UP001153555"/>
    </source>
</evidence>
<feature type="non-terminal residue" evidence="4">
    <location>
        <position position="1"/>
    </location>
</feature>
<dbReference type="InterPro" id="IPR036691">
    <property type="entry name" value="Endo/exonu/phosph_ase_sf"/>
</dbReference>
<feature type="non-terminal residue" evidence="4">
    <location>
        <position position="827"/>
    </location>
</feature>
<dbReference type="InterPro" id="IPR040256">
    <property type="entry name" value="At4g02000-like"/>
</dbReference>
<dbReference type="GO" id="GO:0008270">
    <property type="term" value="F:zinc ion binding"/>
    <property type="evidence" value="ECO:0007669"/>
    <property type="project" value="UniProtKB-KW"/>
</dbReference>
<keyword evidence="5" id="KW-1185">Reference proteome</keyword>